<feature type="signal peptide" evidence="5">
    <location>
        <begin position="1"/>
        <end position="18"/>
    </location>
</feature>
<keyword evidence="2 4" id="KW-0479">Metal-binding</keyword>
<dbReference type="Proteomes" id="UP001214250">
    <property type="component" value="Chromosome 1"/>
</dbReference>
<evidence type="ECO:0000256" key="4">
    <source>
        <dbReference type="PROSITE-ProRule" id="PRU00433"/>
    </source>
</evidence>
<feature type="domain" description="Cytochrome c" evidence="6">
    <location>
        <begin position="22"/>
        <end position="101"/>
    </location>
</feature>
<evidence type="ECO:0000259" key="6">
    <source>
        <dbReference type="PROSITE" id="PS51007"/>
    </source>
</evidence>
<dbReference type="Gene3D" id="1.10.760.10">
    <property type="entry name" value="Cytochrome c-like domain"/>
    <property type="match status" value="1"/>
</dbReference>
<name>A0ABY7VVB6_9BACT</name>
<dbReference type="EMBL" id="CP117811">
    <property type="protein sequence ID" value="WDE97150.1"/>
    <property type="molecule type" value="Genomic_DNA"/>
</dbReference>
<protein>
    <submittedName>
        <fullName evidence="7">Cytochrome c</fullName>
    </submittedName>
</protein>
<keyword evidence="1 4" id="KW-0349">Heme</keyword>
<feature type="chain" id="PRO_5045622964" evidence="5">
    <location>
        <begin position="19"/>
        <end position="428"/>
    </location>
</feature>
<evidence type="ECO:0000256" key="1">
    <source>
        <dbReference type="ARBA" id="ARBA00022617"/>
    </source>
</evidence>
<sequence>MLKLIFSILSLSLLSLSAQDTQSIQRGKVLYDNICFSCHGKNLEGGVGFNLKDHEWIHGNNPQQISEIIKKGFPDKGMIAFGAIYKDPQIKDITNFILSRQEGLRDVEYKIFHDVDIESGIDWDTQKPDKTGKSKLPYPNFQLPEVDQFAMSYKGKIIIPAHAAGSFKLVGMFRQDKGFELFIDGEKIPIKLEKRNRFKEVIQLSAGVHDFELRFIKIFRFASFNMDLHGKVRIPLSIDSYRSSIKKQHIVHAGDSFKIIRKRIKNYAAGSIAVNHADRSTYIINPDNAQITAFWEGQSLDIGPNINERGQHDSLPLGKTQIKVGDAIIPQINQQAAKMTYRGYSSHPQPKFLFSNDKSKLEISSELNGQSLLLTYSFLNANQDKLSLKIPAGLKISSEDGRVNDNVFIPNPNKQTQFTLAIPVKEKK</sequence>
<dbReference type="InterPro" id="IPR036909">
    <property type="entry name" value="Cyt_c-like_dom_sf"/>
</dbReference>
<dbReference type="SUPFAM" id="SSF46626">
    <property type="entry name" value="Cytochrome c"/>
    <property type="match status" value="1"/>
</dbReference>
<evidence type="ECO:0000313" key="7">
    <source>
        <dbReference type="EMBL" id="WDE97150.1"/>
    </source>
</evidence>
<evidence type="ECO:0000256" key="3">
    <source>
        <dbReference type="ARBA" id="ARBA00023004"/>
    </source>
</evidence>
<organism evidence="7 8">
    <name type="scientific">Lentisphaera profundi</name>
    <dbReference type="NCBI Taxonomy" id="1658616"/>
    <lineage>
        <taxon>Bacteria</taxon>
        <taxon>Pseudomonadati</taxon>
        <taxon>Lentisphaerota</taxon>
        <taxon>Lentisphaeria</taxon>
        <taxon>Lentisphaerales</taxon>
        <taxon>Lentisphaeraceae</taxon>
        <taxon>Lentisphaera</taxon>
    </lineage>
</organism>
<keyword evidence="8" id="KW-1185">Reference proteome</keyword>
<dbReference type="PROSITE" id="PS51007">
    <property type="entry name" value="CYTC"/>
    <property type="match status" value="1"/>
</dbReference>
<reference evidence="7 8" key="1">
    <citation type="submission" date="2023-02" db="EMBL/GenBank/DDBJ databases">
        <title>Genome sequence of Lentisphaera profundi SAORIC-696.</title>
        <authorList>
            <person name="Kim e."/>
            <person name="Cho J.-C."/>
            <person name="Choi A."/>
            <person name="Kang I."/>
        </authorList>
    </citation>
    <scope>NUCLEOTIDE SEQUENCE [LARGE SCALE GENOMIC DNA]</scope>
    <source>
        <strain evidence="7 8">SAORIC-696</strain>
    </source>
</reference>
<proteinExistence type="predicted"/>
<keyword evidence="5" id="KW-0732">Signal</keyword>
<dbReference type="InterPro" id="IPR009056">
    <property type="entry name" value="Cyt_c-like_dom"/>
</dbReference>
<evidence type="ECO:0000256" key="2">
    <source>
        <dbReference type="ARBA" id="ARBA00022723"/>
    </source>
</evidence>
<evidence type="ECO:0000256" key="5">
    <source>
        <dbReference type="SAM" id="SignalP"/>
    </source>
</evidence>
<gene>
    <name evidence="7" type="ORF">PQO03_04165</name>
</gene>
<evidence type="ECO:0000313" key="8">
    <source>
        <dbReference type="Proteomes" id="UP001214250"/>
    </source>
</evidence>
<accession>A0ABY7VVB6</accession>
<dbReference type="RefSeq" id="WP_274151363.1">
    <property type="nucleotide sequence ID" value="NZ_CP117811.1"/>
</dbReference>
<keyword evidence="3 4" id="KW-0408">Iron</keyword>
<dbReference type="Pfam" id="PF13442">
    <property type="entry name" value="Cytochrome_CBB3"/>
    <property type="match status" value="1"/>
</dbReference>